<dbReference type="SUPFAM" id="SSF55486">
    <property type="entry name" value="Metalloproteases ('zincins'), catalytic domain"/>
    <property type="match status" value="1"/>
</dbReference>
<dbReference type="InterPro" id="IPR001343">
    <property type="entry name" value="Hemolysn_Ca-bd"/>
</dbReference>
<dbReference type="InterPro" id="IPR018511">
    <property type="entry name" value="Hemolysin-typ_Ca-bd_CS"/>
</dbReference>
<keyword evidence="6" id="KW-1185">Reference proteome</keyword>
<protein>
    <submittedName>
        <fullName evidence="5">Ig-like domain-containing protein</fullName>
    </submittedName>
</protein>
<reference evidence="5 6" key="1">
    <citation type="submission" date="2020-10" db="EMBL/GenBank/DDBJ databases">
        <title>Genome Sequencing of Rodentibacter spp. strain DSM111151.</title>
        <authorList>
            <person name="Benga L."/>
            <person name="Lautwein T."/>
        </authorList>
    </citation>
    <scope>NUCLEOTIDE SEQUENCE [LARGE SCALE GENOMIC DNA]</scope>
    <source>
        <strain evidence="5 6">DSM 111151</strain>
    </source>
</reference>
<dbReference type="InterPro" id="IPR050557">
    <property type="entry name" value="RTX_toxin/Mannuronan_C5-epim"/>
</dbReference>
<dbReference type="NCBIfam" id="NF033510">
    <property type="entry name" value="Ca_tandemer"/>
    <property type="match status" value="5"/>
</dbReference>
<comment type="subcellular location">
    <subcellularLocation>
        <location evidence="1">Secreted</location>
    </subcellularLocation>
</comment>
<evidence type="ECO:0000313" key="5">
    <source>
        <dbReference type="EMBL" id="QPB43387.1"/>
    </source>
</evidence>
<keyword evidence="2" id="KW-0964">Secreted</keyword>
<dbReference type="Proteomes" id="UP000663069">
    <property type="component" value="Chromosome"/>
</dbReference>
<dbReference type="EMBL" id="CP063056">
    <property type="protein sequence ID" value="QPB43387.1"/>
    <property type="molecule type" value="Genomic_DNA"/>
</dbReference>
<feature type="compositionally biased region" description="Pro residues" evidence="4">
    <location>
        <begin position="303"/>
        <end position="312"/>
    </location>
</feature>
<organism evidence="5 6">
    <name type="scientific">Rodentibacter haemolyticus</name>
    <dbReference type="NCBI Taxonomy" id="2778911"/>
    <lineage>
        <taxon>Bacteria</taxon>
        <taxon>Pseudomonadati</taxon>
        <taxon>Pseudomonadota</taxon>
        <taxon>Gammaproteobacteria</taxon>
        <taxon>Pasteurellales</taxon>
        <taxon>Pasteurellaceae</taxon>
        <taxon>Rodentibacter</taxon>
    </lineage>
</organism>
<dbReference type="PRINTS" id="PR00313">
    <property type="entry name" value="CABNDNGRPT"/>
</dbReference>
<dbReference type="Gene3D" id="3.40.390.10">
    <property type="entry name" value="Collagenase (Catalytic Domain)"/>
    <property type="match status" value="1"/>
</dbReference>
<dbReference type="Pfam" id="PF00353">
    <property type="entry name" value="HemolysinCabind"/>
    <property type="match status" value="2"/>
</dbReference>
<evidence type="ECO:0000313" key="6">
    <source>
        <dbReference type="Proteomes" id="UP000663069"/>
    </source>
</evidence>
<dbReference type="SUPFAM" id="SSF51120">
    <property type="entry name" value="beta-Roll"/>
    <property type="match status" value="2"/>
</dbReference>
<dbReference type="PANTHER" id="PTHR38340:SF1">
    <property type="entry name" value="S-LAYER PROTEIN"/>
    <property type="match status" value="1"/>
</dbReference>
<evidence type="ECO:0000256" key="3">
    <source>
        <dbReference type="ARBA" id="ARBA00022837"/>
    </source>
</evidence>
<sequence>MANFSLSNQRILYLHLRNYAMAVLHIIKQNHLEKISLPKQQQIRLNAETDTQYQLVDENGQVIDNIKAELVGDDLTIVLENEQTTLVLENYKTAYPVESQIYLTEQNAAVEKMAEASQVVQATEVISLKHLAIFGLSALAIGGAFLIAKNRGNGGSSSAEQPKQEEIVPPTEEQPKQEEIVPPAEQPKQEEIAPPAEQPKQEEIAPPAEQPKQEDITPPAEQPKQEEIAPPAEQPKQEEIAPPAEQPKQEEIVPPAEQPKQEEIAPPAEQPKQEEIAPPAEQPKQEEITPPAEQPKQEEITPPVEPTTPPIQPTIKLNEVAEDNILNINESQSDILISGVTSNIIDGSSVILTVGDTEIATSVENNRFSAFIPGIILAKTNQIKATVQLTDNAGNPISVSEEKTYEVNTELPAVNITIDPINQGKILNQADQAKEILISGNIELENGVQILEVQVTIGQDSRVAQVNGNEWSISVLGQDLTSAIKPAISVKAIVQNAVGNIAEKTKQQDYEVDITPPSAALTLNDITADNIINLAESKGNITISGKVSGEVKAGDVVTLTVGDQAVEKVALSTSGDFSLEVEASKLTHGTAVTASLVISDNAGNEATISQTKAYEVDLEIDTPEITLTVANDNFINVNEGKTDVVVSGSVKNIADGAKVQLKLGEFSQEVDVQNGQFSTTISKEVMLANRAISATAVNTDNAGNRAEKTETQAYEVDPNLVAGIQLTKIGEAFSTELSGTTRISGTVEFDGVYAQGQNPRMLRAVNVVIGEKTYTTGFDGKTKSFYLDIPNEELAQLNGQTVSINFLNRKEISHTAVSDTDPVNLFENVHTLEKQDDGSYQLKNLGGTYQINQGITWQRVEVQVKSFNLESSGLNANNQVEIQPNKAQITGRVDGSAKAGDQVVVKIGDQTFETQVKTDRTFLVEVDPAQLAKQESVQAVLKTQDIAGKMITVQAVENYTTPNVVSAEFVSQREVAKADRKTDHTKEDYNFPYFINGLLIDPDMGINTSLPVGGNKTPLVIKYHFMTAEEAKNSPIQQDSNQEGPKFEAGVYFDYDDALKARIRQAYKVYEEYLNIQFVETNNAAEAQARHYLGQAPVDLVASGSVGHTQNVGLLWNKTNYDVNTQQLKLNNQIDFTNIHEIGHNYHLGHTEYSDPQTGLPTPIAGFENEANVEFSVMSYNGFLNANPIVGLRMSDYSPMRPFDLATLHYRYGVNPNSRAGNDTYGFRDYNGLETDGALYIWDGGGVDTFDASNENIGVNVDLTPGSWIYRGTERKQYFLAEGSETLSAHEYFGLDAQAVIHGKFAPELSFGPFGVPSDSITFHKYVKDQAFIGFGTQIENLIGSAYDDVLTGNNADNNIQGGAGNDIIRGGAGNDYLNGGEGNDQMYGGAGDDTFVVDNVGDSVIENANEGTDTVISSVDYTLSENIENLTLIGTTAKQATGNTLDNVLTANNIGNTLNGGEGNDRLIGGLGDDTLTGGAGNDTFVFQTELNGNIDTITDFDGGDKIALSSVIFTALKPAMANFDDYIQYDSASGKLSYDADGQGGRDAVHFANLNTGLTLNQNQYEIV</sequence>
<dbReference type="PROSITE" id="PS00330">
    <property type="entry name" value="HEMOLYSIN_CALCIUM"/>
    <property type="match status" value="2"/>
</dbReference>
<dbReference type="InterPro" id="IPR013783">
    <property type="entry name" value="Ig-like_fold"/>
</dbReference>
<proteinExistence type="predicted"/>
<dbReference type="InterPro" id="IPR024079">
    <property type="entry name" value="MetalloPept_cat_dom_sf"/>
</dbReference>
<dbReference type="PANTHER" id="PTHR38340">
    <property type="entry name" value="S-LAYER PROTEIN"/>
    <property type="match status" value="1"/>
</dbReference>
<dbReference type="Gene3D" id="2.60.40.10">
    <property type="entry name" value="Immunoglobulins"/>
    <property type="match status" value="5"/>
</dbReference>
<evidence type="ECO:0000256" key="2">
    <source>
        <dbReference type="ARBA" id="ARBA00022525"/>
    </source>
</evidence>
<dbReference type="NCBIfam" id="NF012196">
    <property type="entry name" value="Ig_like_ice"/>
    <property type="match status" value="1"/>
</dbReference>
<dbReference type="RefSeq" id="WP_194812947.1">
    <property type="nucleotide sequence ID" value="NZ_CP063056.1"/>
</dbReference>
<evidence type="ECO:0000256" key="1">
    <source>
        <dbReference type="ARBA" id="ARBA00004613"/>
    </source>
</evidence>
<dbReference type="InterPro" id="IPR011049">
    <property type="entry name" value="Serralysin-like_metalloprot_C"/>
</dbReference>
<gene>
    <name evidence="5" type="ORF">IHV77_04655</name>
</gene>
<feature type="region of interest" description="Disordered" evidence="4">
    <location>
        <begin position="153"/>
        <end position="312"/>
    </location>
</feature>
<evidence type="ECO:0000256" key="4">
    <source>
        <dbReference type="SAM" id="MobiDB-lite"/>
    </source>
</evidence>
<keyword evidence="3" id="KW-0106">Calcium</keyword>
<dbReference type="Gene3D" id="2.150.10.10">
    <property type="entry name" value="Serralysin-like metalloprotease, C-terminal"/>
    <property type="match status" value="2"/>
</dbReference>
<name>A0ABX6UZV9_9PAST</name>
<accession>A0ABX6UZV9</accession>
<dbReference type="InterPro" id="IPR049826">
    <property type="entry name" value="Ig-like_ice"/>
</dbReference>